<reference evidence="11" key="1">
    <citation type="submission" date="2020-01" db="EMBL/GenBank/DDBJ databases">
        <title>Development of genomics and gene disruption for Polysphondylium violaceum indicates a role for the polyketide synthase stlB in stalk morphogenesis.</title>
        <authorList>
            <person name="Narita B."/>
            <person name="Kawabe Y."/>
            <person name="Kin K."/>
            <person name="Saito T."/>
            <person name="Gibbs R."/>
            <person name="Kuspa A."/>
            <person name="Muzny D."/>
            <person name="Queller D."/>
            <person name="Richards S."/>
            <person name="Strassman J."/>
            <person name="Sucgang R."/>
            <person name="Worley K."/>
            <person name="Schaap P."/>
        </authorList>
    </citation>
    <scope>NUCLEOTIDE SEQUENCE</scope>
    <source>
        <strain evidence="11">QSvi11</strain>
    </source>
</reference>
<dbReference type="PANTHER" id="PTHR42698">
    <property type="entry name" value="GTPASE ERA"/>
    <property type="match status" value="1"/>
</dbReference>
<dbReference type="CDD" id="cd04163">
    <property type="entry name" value="Era"/>
    <property type="match status" value="1"/>
</dbReference>
<evidence type="ECO:0000313" key="12">
    <source>
        <dbReference type="Proteomes" id="UP000695562"/>
    </source>
</evidence>
<evidence type="ECO:0000256" key="2">
    <source>
        <dbReference type="ARBA" id="ARBA00022741"/>
    </source>
</evidence>
<dbReference type="PRINTS" id="PR00326">
    <property type="entry name" value="GTP1OBG"/>
</dbReference>
<dbReference type="GO" id="GO:0000028">
    <property type="term" value="P:ribosomal small subunit assembly"/>
    <property type="evidence" value="ECO:0007669"/>
    <property type="project" value="TreeGrafter"/>
</dbReference>
<evidence type="ECO:0000256" key="5">
    <source>
        <dbReference type="PROSITE-ProRule" id="PRU00118"/>
    </source>
</evidence>
<dbReference type="PROSITE" id="PS50823">
    <property type="entry name" value="KH_TYPE_2"/>
    <property type="match status" value="1"/>
</dbReference>
<dbReference type="Pfam" id="PF07650">
    <property type="entry name" value="KH_2"/>
    <property type="match status" value="1"/>
</dbReference>
<dbReference type="NCBIfam" id="NF000908">
    <property type="entry name" value="PRK00089.1"/>
    <property type="match status" value="1"/>
</dbReference>
<dbReference type="InterPro" id="IPR015946">
    <property type="entry name" value="KH_dom-like_a/b"/>
</dbReference>
<dbReference type="FunFam" id="3.40.50.300:FF:001190">
    <property type="entry name" value="GTP-binding protein ERG"/>
    <property type="match status" value="1"/>
</dbReference>
<feature type="region of interest" description="G5" evidence="6">
    <location>
        <begin position="271"/>
        <end position="273"/>
    </location>
</feature>
<comment type="similarity">
    <text evidence="1 6 7">Belongs to the TRAFAC class TrmE-Era-EngA-EngB-Septin-like GTPase superfamily. Era GTPase family.</text>
</comment>
<protein>
    <recommendedName>
        <fullName evidence="13">GTPase Era, mitochondrial</fullName>
    </recommendedName>
</protein>
<feature type="region of interest" description="G2" evidence="6">
    <location>
        <begin position="139"/>
        <end position="143"/>
    </location>
</feature>
<dbReference type="Proteomes" id="UP000695562">
    <property type="component" value="Unassembled WGS sequence"/>
</dbReference>
<feature type="region of interest" description="G1" evidence="6">
    <location>
        <begin position="113"/>
        <end position="120"/>
    </location>
</feature>
<dbReference type="SUPFAM" id="SSF52540">
    <property type="entry name" value="P-loop containing nucleoside triphosphate hydrolases"/>
    <property type="match status" value="1"/>
</dbReference>
<dbReference type="InterPro" id="IPR004044">
    <property type="entry name" value="KH_dom_type_2"/>
</dbReference>
<accession>A0A8J4PQL2</accession>
<dbReference type="InterPro" id="IPR006073">
    <property type="entry name" value="GTP-bd"/>
</dbReference>
<dbReference type="Gene3D" id="3.30.300.20">
    <property type="match status" value="1"/>
</dbReference>
<keyword evidence="12" id="KW-1185">Reference proteome</keyword>
<evidence type="ECO:0000256" key="6">
    <source>
        <dbReference type="PROSITE-ProRule" id="PRU01050"/>
    </source>
</evidence>
<proteinExistence type="inferred from homology"/>
<dbReference type="InterPro" id="IPR030388">
    <property type="entry name" value="G_ERA_dom"/>
</dbReference>
<evidence type="ECO:0000259" key="8">
    <source>
        <dbReference type="PROSITE" id="PS50042"/>
    </source>
</evidence>
<dbReference type="Gene3D" id="3.40.50.300">
    <property type="entry name" value="P-loop containing nucleotide triphosphate hydrolases"/>
    <property type="match status" value="1"/>
</dbReference>
<keyword evidence="3 5" id="KW-0694">RNA-binding</keyword>
<feature type="region of interest" description="G3" evidence="6">
    <location>
        <begin position="160"/>
        <end position="163"/>
    </location>
</feature>
<evidence type="ECO:0000256" key="3">
    <source>
        <dbReference type="ARBA" id="ARBA00022884"/>
    </source>
</evidence>
<dbReference type="OrthoDB" id="8954335at2759"/>
<dbReference type="InterPro" id="IPR000595">
    <property type="entry name" value="cNMP-bd_dom"/>
</dbReference>
<evidence type="ECO:0000256" key="1">
    <source>
        <dbReference type="ARBA" id="ARBA00007921"/>
    </source>
</evidence>
<evidence type="ECO:0000259" key="10">
    <source>
        <dbReference type="PROSITE" id="PS51713"/>
    </source>
</evidence>
<dbReference type="InterPro" id="IPR005225">
    <property type="entry name" value="Small_GTP-bd"/>
</dbReference>
<organism evidence="11 12">
    <name type="scientific">Polysphondylium violaceum</name>
    <dbReference type="NCBI Taxonomy" id="133409"/>
    <lineage>
        <taxon>Eukaryota</taxon>
        <taxon>Amoebozoa</taxon>
        <taxon>Evosea</taxon>
        <taxon>Eumycetozoa</taxon>
        <taxon>Dictyostelia</taxon>
        <taxon>Dictyosteliales</taxon>
        <taxon>Dictyosteliaceae</taxon>
        <taxon>Polysphondylium</taxon>
    </lineage>
</organism>
<evidence type="ECO:0000313" key="11">
    <source>
        <dbReference type="EMBL" id="KAF2071091.1"/>
    </source>
</evidence>
<dbReference type="InterPro" id="IPR005662">
    <property type="entry name" value="GTPase_Era-like"/>
</dbReference>
<gene>
    <name evidence="11" type="ORF">CYY_007595</name>
</gene>
<evidence type="ECO:0000259" key="9">
    <source>
        <dbReference type="PROSITE" id="PS50823"/>
    </source>
</evidence>
<evidence type="ECO:0008006" key="13">
    <source>
        <dbReference type="Google" id="ProtNLM"/>
    </source>
</evidence>
<dbReference type="GO" id="GO:0019843">
    <property type="term" value="F:rRNA binding"/>
    <property type="evidence" value="ECO:0007669"/>
    <property type="project" value="TreeGrafter"/>
</dbReference>
<sequence length="407" mass="46311">MINRLGLCVNSKSITPLLKYISGGCNSYYNSSNSRSMTIMKKYGIHSNPIEQQIQNIEKQSERIKKEREQPLKYKRVVQSFDITPPDYSSVDFSLMPPPKITDSKLLNVAVIGAPNAGKSTLVNTIVGEKVCAVSHIEHTTRDTILGVFTRDDTQIIFNDTPGIIKNFSKKSKVREFVNMAWRIVTEADVVLLVVDATNNNAPDTQYIVNQLEQQMLEMLKEMKLDTVNSQGNKEFILVLNKVDVVKQKSALLDLISKLNEGNIFSDTFIISATNNVRIENLVNYLMTKAKPGEWQFEPDLKTDQTDIFRASEVIKEKLYGKLRLELPYHVVQNTIGWTPFKDGSLRIDHEFIVPKDSHKSIILGHQGKVIKSIYLESKKELEKIFNTKVHLFLTVKCKKIPENSVY</sequence>
<dbReference type="GO" id="GO:0005525">
    <property type="term" value="F:GTP binding"/>
    <property type="evidence" value="ECO:0007669"/>
    <property type="project" value="UniProtKB-UniRule"/>
</dbReference>
<feature type="domain" description="Cyclic nucleotide-binding" evidence="8">
    <location>
        <begin position="229"/>
        <end position="278"/>
    </location>
</feature>
<feature type="domain" description="Era-type G" evidence="10">
    <location>
        <begin position="105"/>
        <end position="293"/>
    </location>
</feature>
<dbReference type="PROSITE" id="PS51713">
    <property type="entry name" value="G_ERA"/>
    <property type="match status" value="1"/>
</dbReference>
<evidence type="ECO:0000256" key="7">
    <source>
        <dbReference type="RuleBase" id="RU003761"/>
    </source>
</evidence>
<dbReference type="GO" id="GO:0043024">
    <property type="term" value="F:ribosomal small subunit binding"/>
    <property type="evidence" value="ECO:0007669"/>
    <property type="project" value="TreeGrafter"/>
</dbReference>
<comment type="caution">
    <text evidence="11">The sequence shown here is derived from an EMBL/GenBank/DDBJ whole genome shotgun (WGS) entry which is preliminary data.</text>
</comment>
<feature type="domain" description="KH type-2" evidence="9">
    <location>
        <begin position="323"/>
        <end position="400"/>
    </location>
</feature>
<dbReference type="CDD" id="cd22534">
    <property type="entry name" value="KH-II_Era"/>
    <property type="match status" value="1"/>
</dbReference>
<feature type="region of interest" description="G4" evidence="6">
    <location>
        <begin position="241"/>
        <end position="244"/>
    </location>
</feature>
<dbReference type="Pfam" id="PF01926">
    <property type="entry name" value="MMR_HSR1"/>
    <property type="match status" value="1"/>
</dbReference>
<dbReference type="InterPro" id="IPR009019">
    <property type="entry name" value="KH_sf_prok-type"/>
</dbReference>
<dbReference type="InterPro" id="IPR027417">
    <property type="entry name" value="P-loop_NTPase"/>
</dbReference>
<dbReference type="PANTHER" id="PTHR42698:SF1">
    <property type="entry name" value="GTPASE ERA, MITOCHONDRIAL"/>
    <property type="match status" value="1"/>
</dbReference>
<name>A0A8J4PQL2_9MYCE</name>
<keyword evidence="2 6" id="KW-0547">Nucleotide-binding</keyword>
<dbReference type="HAMAP" id="MF_00367">
    <property type="entry name" value="GTPase_Era"/>
    <property type="match status" value="1"/>
</dbReference>
<dbReference type="NCBIfam" id="TIGR00231">
    <property type="entry name" value="small_GTP"/>
    <property type="match status" value="1"/>
</dbReference>
<dbReference type="EMBL" id="AJWJ01000414">
    <property type="protein sequence ID" value="KAF2071091.1"/>
    <property type="molecule type" value="Genomic_DNA"/>
</dbReference>
<keyword evidence="4 6" id="KW-0342">GTP-binding</keyword>
<dbReference type="PROSITE" id="PS50042">
    <property type="entry name" value="CNMP_BINDING_3"/>
    <property type="match status" value="1"/>
</dbReference>
<dbReference type="SUPFAM" id="SSF54814">
    <property type="entry name" value="Prokaryotic type KH domain (KH-domain type II)"/>
    <property type="match status" value="1"/>
</dbReference>
<dbReference type="AlphaFoldDB" id="A0A8J4PQL2"/>
<evidence type="ECO:0000256" key="4">
    <source>
        <dbReference type="ARBA" id="ARBA00023134"/>
    </source>
</evidence>
<dbReference type="NCBIfam" id="TIGR00436">
    <property type="entry name" value="era"/>
    <property type="match status" value="1"/>
</dbReference>